<reference evidence="1" key="1">
    <citation type="submission" date="2021-06" db="EMBL/GenBank/DDBJ databases">
        <authorList>
            <person name="Kallberg Y."/>
            <person name="Tangrot J."/>
            <person name="Rosling A."/>
        </authorList>
    </citation>
    <scope>NUCLEOTIDE SEQUENCE</scope>
    <source>
        <strain evidence="1">28 12/20/2015</strain>
    </source>
</reference>
<comment type="caution">
    <text evidence="1">The sequence shown here is derived from an EMBL/GenBank/DDBJ whole genome shotgun (WGS) entry which is preliminary data.</text>
</comment>
<dbReference type="Proteomes" id="UP000789366">
    <property type="component" value="Unassembled WGS sequence"/>
</dbReference>
<evidence type="ECO:0000313" key="1">
    <source>
        <dbReference type="EMBL" id="CAG8715339.1"/>
    </source>
</evidence>
<protein>
    <submittedName>
        <fullName evidence="1">14874_t:CDS:1</fullName>
    </submittedName>
</protein>
<name>A0ACA9PPD8_9GLOM</name>
<organism evidence="1 2">
    <name type="scientific">Cetraspora pellucida</name>
    <dbReference type="NCBI Taxonomy" id="1433469"/>
    <lineage>
        <taxon>Eukaryota</taxon>
        <taxon>Fungi</taxon>
        <taxon>Fungi incertae sedis</taxon>
        <taxon>Mucoromycota</taxon>
        <taxon>Glomeromycotina</taxon>
        <taxon>Glomeromycetes</taxon>
        <taxon>Diversisporales</taxon>
        <taxon>Gigasporaceae</taxon>
        <taxon>Cetraspora</taxon>
    </lineage>
</organism>
<evidence type="ECO:0000313" key="2">
    <source>
        <dbReference type="Proteomes" id="UP000789366"/>
    </source>
</evidence>
<accession>A0ACA9PPD8</accession>
<feature type="non-terminal residue" evidence="1">
    <location>
        <position position="1"/>
    </location>
</feature>
<sequence length="199" mass="22810">PNVTSAPLNKKNIKKRPFSSVQSTSGQNKRFVAFGRESEKELSSLILQHQLVTKNQQPLVHVRSIQLDVNNKNINLNYHSFNKKMELSKLDATIRACDESLLSRDGYRRLAAIEPQLIREHQVAIRRIEITNIMNEKIRIGTFNTDEVLNRQSKIGNGDTIELKLGGDGYNVGHKQNYVMMTVCLLNEDREVLKPDHQY</sequence>
<feature type="non-terminal residue" evidence="1">
    <location>
        <position position="199"/>
    </location>
</feature>
<gene>
    <name evidence="1" type="ORF">SPELUC_LOCUS12080</name>
</gene>
<proteinExistence type="predicted"/>
<keyword evidence="2" id="KW-1185">Reference proteome</keyword>
<dbReference type="EMBL" id="CAJVPW010027368">
    <property type="protein sequence ID" value="CAG8715339.1"/>
    <property type="molecule type" value="Genomic_DNA"/>
</dbReference>